<proteinExistence type="predicted"/>
<organism evidence="1 2">
    <name type="scientific">Rhabditophanes sp. KR3021</name>
    <dbReference type="NCBI Taxonomy" id="114890"/>
    <lineage>
        <taxon>Eukaryota</taxon>
        <taxon>Metazoa</taxon>
        <taxon>Ecdysozoa</taxon>
        <taxon>Nematoda</taxon>
        <taxon>Chromadorea</taxon>
        <taxon>Rhabditida</taxon>
        <taxon>Tylenchina</taxon>
        <taxon>Panagrolaimomorpha</taxon>
        <taxon>Strongyloidoidea</taxon>
        <taxon>Alloionematidae</taxon>
        <taxon>Rhabditophanes</taxon>
    </lineage>
</organism>
<evidence type="ECO:0000313" key="1">
    <source>
        <dbReference type="Proteomes" id="UP000095286"/>
    </source>
</evidence>
<name>A0AC35UBS2_9BILA</name>
<evidence type="ECO:0000313" key="2">
    <source>
        <dbReference type="WBParaSite" id="RSKR_0000979900.1"/>
    </source>
</evidence>
<protein>
    <submittedName>
        <fullName evidence="2">CHK domain-containing protein</fullName>
    </submittedName>
</protein>
<sequence>MEKYFVNIEDINKTIKGTLTKQQWIAQCLVKNCPSFLEKVKESKILAITETEIGCQKGFISRVYRLTIDFDDIDTEPFKCVLKIPTSTLLSSCDQAMKAGEDSDDEFITPQEVAMVHNQECKFYNSYSKINDFKMGKVYGTQDIIVNVQEGRILMEDLSSNGTNLDTFRTFNIYQVESVFNQIVEFQTFFITSFTEDWKQNFNSILNVKDLPFFAKFALDNWEKIKTFLPSSMYSDIEDHFFAMISNWEDIFIHNNNLIYRPSALSVLAHGDLYSNNVIFKIDESGNPVNEVSAIIDFQGIHENNVGYDISKLLFFCTSPDVRHEAERKLLPKIYKKLKKNVLSKGIQFDMSYELYYETYLFSSIHFALADIAHIGFSLEQYNQNDDYIWKERRFNLANRICKGIRDASDIARVYKPDWLSLKI</sequence>
<dbReference type="WBParaSite" id="RSKR_0000979900.1">
    <property type="protein sequence ID" value="RSKR_0000979900.1"/>
    <property type="gene ID" value="RSKR_0000979900"/>
</dbReference>
<accession>A0AC35UBS2</accession>
<dbReference type="Proteomes" id="UP000095286">
    <property type="component" value="Unplaced"/>
</dbReference>
<reference evidence="2" key="1">
    <citation type="submission" date="2016-11" db="UniProtKB">
        <authorList>
            <consortium name="WormBaseParasite"/>
        </authorList>
    </citation>
    <scope>IDENTIFICATION</scope>
    <source>
        <strain evidence="2">KR3021</strain>
    </source>
</reference>